<proteinExistence type="predicted"/>
<feature type="region of interest" description="Disordered" evidence="1">
    <location>
        <begin position="107"/>
        <end position="126"/>
    </location>
</feature>
<feature type="region of interest" description="Disordered" evidence="1">
    <location>
        <begin position="19"/>
        <end position="72"/>
    </location>
</feature>
<feature type="compositionally biased region" description="Low complexity" evidence="1">
    <location>
        <begin position="107"/>
        <end position="119"/>
    </location>
</feature>
<feature type="compositionally biased region" description="Basic residues" evidence="1">
    <location>
        <begin position="222"/>
        <end position="244"/>
    </location>
</feature>
<evidence type="ECO:0000313" key="2">
    <source>
        <dbReference type="EMBL" id="PWI64862.1"/>
    </source>
</evidence>
<sequence>MWDGKRTTIRCDRELDDQTWVRGQPPGRRAPTFVVSRRGQRPGRRHARRQRRRRGYKYADAGPPLATPRPLSSQSIPVFPHLRINRFSLPRLSSLACHSSMTLSYRPSAAPDSSTPPADLHAAMAPSSSSQTGAVYRDLIQSNCQTYLGPRVEFDVVSQLDATGTLWTVHVLRLRGGGKRRASVLSGSAGTLEAALEELHKKSAQAVDQHVARNGFGAAKSASKRRSKKTLSSKRTSRSSRARHGLRDLDDDSDSGSDSDASTESVCSSWESGSEASSGSSGSDSLIDGPSPPGPKPWAHVDVRPGWPLQQHGMRQNPHMHSMHSRHVGPSPWSANKVPPMPTPGFNAGACPPPPLTVTQTKPTPGGMGFPRQGGMPMPPPIPSQFGHQQQQQQQNKPPQGIVPQGMRQRRSPVFPVGPPTHMPKSYAGQAPPPPPPASSRPTPTTSQTLGEKTTVLLTISWGRHGTASFINQCELSVSALRKMTRELLRLKSDSFPEHPEFWPPPKDELDKLDVEITKILLGSQVYHVGSTAQDDMSVLLSLPSPSKSGSASDVPHVFVEVAESEPAIILVD</sequence>
<organism evidence="2 3">
    <name type="scientific">Purpureocillium lilacinum</name>
    <name type="common">Paecilomyces lilacinus</name>
    <dbReference type="NCBI Taxonomy" id="33203"/>
    <lineage>
        <taxon>Eukaryota</taxon>
        <taxon>Fungi</taxon>
        <taxon>Dikarya</taxon>
        <taxon>Ascomycota</taxon>
        <taxon>Pezizomycotina</taxon>
        <taxon>Sordariomycetes</taxon>
        <taxon>Hypocreomycetidae</taxon>
        <taxon>Hypocreales</taxon>
        <taxon>Ophiocordycipitaceae</taxon>
        <taxon>Purpureocillium</taxon>
    </lineage>
</organism>
<evidence type="ECO:0000256" key="1">
    <source>
        <dbReference type="SAM" id="MobiDB-lite"/>
    </source>
</evidence>
<comment type="caution">
    <text evidence="2">The sequence shown here is derived from an EMBL/GenBank/DDBJ whole genome shotgun (WGS) entry which is preliminary data.</text>
</comment>
<feature type="compositionally biased region" description="Basic residues" evidence="1">
    <location>
        <begin position="38"/>
        <end position="56"/>
    </location>
</feature>
<dbReference type="Proteomes" id="UP000245956">
    <property type="component" value="Unassembled WGS sequence"/>
</dbReference>
<name>A0A2U3DRI9_PURLI</name>
<accession>A0A2U3DRI9</accession>
<feature type="region of interest" description="Disordered" evidence="1">
    <location>
        <begin position="215"/>
        <end position="331"/>
    </location>
</feature>
<dbReference type="AlphaFoldDB" id="A0A2U3DRI9"/>
<protein>
    <submittedName>
        <fullName evidence="2">Uncharacterized protein</fullName>
    </submittedName>
</protein>
<gene>
    <name evidence="2" type="ORF">PCL_08495</name>
</gene>
<evidence type="ECO:0000313" key="3">
    <source>
        <dbReference type="Proteomes" id="UP000245956"/>
    </source>
</evidence>
<reference evidence="2 3" key="1">
    <citation type="journal article" date="2016" name="Front. Microbiol.">
        <title>Genome and transcriptome sequences reveal the specific parasitism of the nematophagous Purpureocillium lilacinum 36-1.</title>
        <authorList>
            <person name="Xie J."/>
            <person name="Li S."/>
            <person name="Mo C."/>
            <person name="Xiao X."/>
            <person name="Peng D."/>
            <person name="Wang G."/>
            <person name="Xiao Y."/>
        </authorList>
    </citation>
    <scope>NUCLEOTIDE SEQUENCE [LARGE SCALE GENOMIC DNA]</scope>
    <source>
        <strain evidence="2 3">36-1</strain>
    </source>
</reference>
<feature type="compositionally biased region" description="Low complexity" evidence="1">
    <location>
        <begin position="258"/>
        <end position="285"/>
    </location>
</feature>
<dbReference type="EMBL" id="LCWV01000043">
    <property type="protein sequence ID" value="PWI64862.1"/>
    <property type="molecule type" value="Genomic_DNA"/>
</dbReference>
<feature type="region of interest" description="Disordered" evidence="1">
    <location>
        <begin position="363"/>
        <end position="450"/>
    </location>
</feature>